<keyword evidence="2 6" id="KW-0479">Metal-binding</keyword>
<evidence type="ECO:0000313" key="8">
    <source>
        <dbReference type="Proteomes" id="UP000249229"/>
    </source>
</evidence>
<evidence type="ECO:0000256" key="4">
    <source>
        <dbReference type="ARBA" id="ARBA00023004"/>
    </source>
</evidence>
<evidence type="ECO:0000256" key="6">
    <source>
        <dbReference type="HAMAP-Rule" id="MF_00069"/>
    </source>
</evidence>
<dbReference type="PANTHER" id="PTHR30109">
    <property type="entry name" value="HYDROXYLAMINE REDUCTASE"/>
    <property type="match status" value="1"/>
</dbReference>
<feature type="binding site" evidence="6">
    <location>
        <position position="428"/>
    </location>
    <ligand>
        <name>hybrid [4Fe-2O-2S] cluster</name>
        <dbReference type="ChEBI" id="CHEBI:60519"/>
    </ligand>
</feature>
<dbReference type="EC" id="1.7.99.1" evidence="6"/>
<dbReference type="InterPro" id="IPR016100">
    <property type="entry name" value="Prismane_a-bundle"/>
</dbReference>
<dbReference type="Gene3D" id="1.20.1270.20">
    <property type="match status" value="2"/>
</dbReference>
<dbReference type="FunFam" id="1.20.1270.20:FF:000001">
    <property type="entry name" value="Hydroxylamine reductase"/>
    <property type="match status" value="1"/>
</dbReference>
<dbReference type="EMBL" id="QFQI01000004">
    <property type="protein sequence ID" value="PZQ60897.1"/>
    <property type="molecule type" value="Genomic_DNA"/>
</dbReference>
<feature type="binding site" evidence="6">
    <location>
        <position position="453"/>
    </location>
    <ligand>
        <name>hybrid [4Fe-2O-2S] cluster</name>
        <dbReference type="ChEBI" id="CHEBI:60519"/>
    </ligand>
</feature>
<gene>
    <name evidence="6" type="primary">hcp</name>
    <name evidence="7" type="ORF">DI544_07910</name>
</gene>
<accession>A0A2W5QS86</accession>
<dbReference type="GO" id="GO:0050418">
    <property type="term" value="F:hydroxylamine reductase activity"/>
    <property type="evidence" value="ECO:0007669"/>
    <property type="project" value="UniProtKB-UniRule"/>
</dbReference>
<dbReference type="NCBIfam" id="TIGR01703">
    <property type="entry name" value="hybrid_clust"/>
    <property type="match status" value="1"/>
</dbReference>
<evidence type="ECO:0000313" key="7">
    <source>
        <dbReference type="EMBL" id="PZQ60897.1"/>
    </source>
</evidence>
<dbReference type="GO" id="GO:0004601">
    <property type="term" value="F:peroxidase activity"/>
    <property type="evidence" value="ECO:0007669"/>
    <property type="project" value="TreeGrafter"/>
</dbReference>
<dbReference type="AlphaFoldDB" id="A0A2W5QS86"/>
<dbReference type="GO" id="GO:0042542">
    <property type="term" value="P:response to hydrogen peroxide"/>
    <property type="evidence" value="ECO:0007669"/>
    <property type="project" value="TreeGrafter"/>
</dbReference>
<dbReference type="InterPro" id="IPR016099">
    <property type="entry name" value="Prismane-like_a/b-sand"/>
</dbReference>
<evidence type="ECO:0000256" key="2">
    <source>
        <dbReference type="ARBA" id="ARBA00022723"/>
    </source>
</evidence>
<keyword evidence="6" id="KW-0004">4Fe-4S</keyword>
<feature type="modified residue" description="Cysteine persulfide" evidence="6">
    <location>
        <position position="400"/>
    </location>
</feature>
<dbReference type="PIRSF" id="PIRSF000076">
    <property type="entry name" value="HCP"/>
    <property type="match status" value="1"/>
</dbReference>
<feature type="binding site" evidence="6">
    <location>
        <position position="21"/>
    </location>
    <ligand>
        <name>[4Fe-4S] cluster</name>
        <dbReference type="ChEBI" id="CHEBI:49883"/>
    </ligand>
</feature>
<evidence type="ECO:0000256" key="3">
    <source>
        <dbReference type="ARBA" id="ARBA00023002"/>
    </source>
</evidence>
<feature type="binding site" evidence="6">
    <location>
        <position position="268"/>
    </location>
    <ligand>
        <name>hybrid [4Fe-2O-2S] cluster</name>
        <dbReference type="ChEBI" id="CHEBI:60519"/>
    </ligand>
</feature>
<dbReference type="InterPro" id="IPR010048">
    <property type="entry name" value="Hydroxylam_reduct"/>
</dbReference>
<comment type="subcellular location">
    <subcellularLocation>
        <location evidence="6">Cytoplasm</location>
    </subcellularLocation>
</comment>
<feature type="binding site" evidence="6">
    <location>
        <position position="6"/>
    </location>
    <ligand>
        <name>[4Fe-4S] cluster</name>
        <dbReference type="ChEBI" id="CHEBI:49883"/>
    </ligand>
</feature>
<feature type="binding site" evidence="6">
    <location>
        <position position="14"/>
    </location>
    <ligand>
        <name>[4Fe-4S] cluster</name>
        <dbReference type="ChEBI" id="CHEBI:49883"/>
    </ligand>
</feature>
<organism evidence="7 8">
    <name type="scientific">Sphingomonas taxi</name>
    <dbReference type="NCBI Taxonomy" id="1549858"/>
    <lineage>
        <taxon>Bacteria</taxon>
        <taxon>Pseudomonadati</taxon>
        <taxon>Pseudomonadota</taxon>
        <taxon>Alphaproteobacteria</taxon>
        <taxon>Sphingomonadales</taxon>
        <taxon>Sphingomonadaceae</taxon>
        <taxon>Sphingomonas</taxon>
    </lineage>
</organism>
<comment type="caution">
    <text evidence="7">The sequence shown here is derived from an EMBL/GenBank/DDBJ whole genome shotgun (WGS) entry which is preliminary data.</text>
</comment>
<evidence type="ECO:0000256" key="1">
    <source>
        <dbReference type="ARBA" id="ARBA00022490"/>
    </source>
</evidence>
<dbReference type="Pfam" id="PF03063">
    <property type="entry name" value="Prismane"/>
    <property type="match status" value="1"/>
</dbReference>
<reference evidence="7 8" key="1">
    <citation type="submission" date="2017-08" db="EMBL/GenBank/DDBJ databases">
        <title>Infants hospitalized years apart are colonized by the same room-sourced microbial strains.</title>
        <authorList>
            <person name="Brooks B."/>
            <person name="Olm M.R."/>
            <person name="Firek B.A."/>
            <person name="Baker R."/>
            <person name="Thomas B.C."/>
            <person name="Morowitz M.J."/>
            <person name="Banfield J.F."/>
        </authorList>
    </citation>
    <scope>NUCLEOTIDE SEQUENCE [LARGE SCALE GENOMIC DNA]</scope>
    <source>
        <strain evidence="7">S2_005_001_R1_22</strain>
    </source>
</reference>
<keyword evidence="1 6" id="KW-0963">Cytoplasm</keyword>
<dbReference type="GO" id="GO:0046872">
    <property type="term" value="F:metal ion binding"/>
    <property type="evidence" value="ECO:0007669"/>
    <property type="project" value="UniProtKB-KW"/>
</dbReference>
<protein>
    <recommendedName>
        <fullName evidence="6">Hydroxylamine reductase</fullName>
        <ecNumber evidence="6">1.7.99.1</ecNumber>
    </recommendedName>
    <alternativeName>
        <fullName evidence="6">Hybrid-cluster protein</fullName>
        <shortName evidence="6">HCP</shortName>
    </alternativeName>
    <alternativeName>
        <fullName evidence="6">Prismane protein</fullName>
    </alternativeName>
</protein>
<dbReference type="PANTHER" id="PTHR30109:SF0">
    <property type="entry name" value="HYDROXYLAMINE REDUCTASE"/>
    <property type="match status" value="1"/>
</dbReference>
<feature type="binding site" evidence="6">
    <location>
        <position position="312"/>
    </location>
    <ligand>
        <name>hybrid [4Fe-2O-2S] cluster</name>
        <dbReference type="ChEBI" id="CHEBI:60519"/>
    </ligand>
</feature>
<evidence type="ECO:0000256" key="5">
    <source>
        <dbReference type="ARBA" id="ARBA00023014"/>
    </source>
</evidence>
<name>A0A2W5QS86_9SPHN</name>
<comment type="similarity">
    <text evidence="6">Belongs to the HCP family.</text>
</comment>
<comment type="catalytic activity">
    <reaction evidence="6">
        <text>A + NH4(+) + H2O = hydroxylamine + AH2 + H(+)</text>
        <dbReference type="Rhea" id="RHEA:22052"/>
        <dbReference type="ChEBI" id="CHEBI:13193"/>
        <dbReference type="ChEBI" id="CHEBI:15377"/>
        <dbReference type="ChEBI" id="CHEBI:15378"/>
        <dbReference type="ChEBI" id="CHEBI:15429"/>
        <dbReference type="ChEBI" id="CHEBI:17499"/>
        <dbReference type="ChEBI" id="CHEBI:28938"/>
        <dbReference type="EC" id="1.7.99.1"/>
    </reaction>
</comment>
<dbReference type="SUPFAM" id="SSF56821">
    <property type="entry name" value="Prismane protein-like"/>
    <property type="match status" value="1"/>
</dbReference>
<comment type="cofactor">
    <cofactor evidence="6">
        <name>hybrid [4Fe-2O-2S] cluster</name>
        <dbReference type="ChEBI" id="CHEBI:60519"/>
    </cofactor>
    <text evidence="6">Binds 1 hybrid [4Fe-2O-2S] cluster.</text>
</comment>
<dbReference type="InterPro" id="IPR004137">
    <property type="entry name" value="HCP/CODH"/>
</dbReference>
<dbReference type="InterPro" id="IPR011254">
    <property type="entry name" value="Prismane-like_sf"/>
</dbReference>
<feature type="binding site" description="via persulfide group" evidence="6">
    <location>
        <position position="400"/>
    </location>
    <ligand>
        <name>hybrid [4Fe-2O-2S] cluster</name>
        <dbReference type="ChEBI" id="CHEBI:60519"/>
    </ligand>
</feature>
<dbReference type="GO" id="GO:0051539">
    <property type="term" value="F:4 iron, 4 sulfur cluster binding"/>
    <property type="evidence" value="ECO:0007669"/>
    <property type="project" value="UniProtKB-KW"/>
</dbReference>
<feature type="binding site" evidence="6">
    <location>
        <position position="244"/>
    </location>
    <ligand>
        <name>hybrid [4Fe-2O-2S] cluster</name>
        <dbReference type="ChEBI" id="CHEBI:60519"/>
    </ligand>
</feature>
<keyword evidence="5 6" id="KW-0411">Iron-sulfur</keyword>
<comment type="cofactor">
    <cofactor evidence="6">
        <name>[4Fe-4S] cluster</name>
        <dbReference type="ChEBI" id="CHEBI:49883"/>
    </cofactor>
    <text evidence="6">Binds 1 [4Fe-4S] cluster.</text>
</comment>
<dbReference type="Proteomes" id="UP000249229">
    <property type="component" value="Unassembled WGS sequence"/>
</dbReference>
<dbReference type="GO" id="GO:0005737">
    <property type="term" value="C:cytoplasm"/>
    <property type="evidence" value="ECO:0007669"/>
    <property type="project" value="UniProtKB-SubCell"/>
</dbReference>
<feature type="binding site" evidence="6">
    <location>
        <position position="487"/>
    </location>
    <ligand>
        <name>hybrid [4Fe-2O-2S] cluster</name>
        <dbReference type="ChEBI" id="CHEBI:60519"/>
    </ligand>
</feature>
<feature type="binding site" evidence="6">
    <location>
        <position position="3"/>
    </location>
    <ligand>
        <name>[4Fe-4S] cluster</name>
        <dbReference type="ChEBI" id="CHEBI:49883"/>
    </ligand>
</feature>
<comment type="function">
    <text evidence="6">Catalyzes the reduction of hydroxylamine to form NH(3) and H(2)O.</text>
</comment>
<proteinExistence type="inferred from homology"/>
<dbReference type="HAMAP" id="MF_00069">
    <property type="entry name" value="Hydroxylam_reduct"/>
    <property type="match status" value="1"/>
</dbReference>
<keyword evidence="3 6" id="KW-0560">Oxidoreductase</keyword>
<dbReference type="NCBIfam" id="NF003658">
    <property type="entry name" value="PRK05290.1"/>
    <property type="match status" value="1"/>
</dbReference>
<sequence>MYCVQCEQSNKGGCAAKVGSCGKSAQVADMQDVLLRVMQGVSVYADRAAGAGGHDRRVDAFTPHAWFTTLTNVNFDAGRFTAMIAEALEVRDVARALAERVGADLADLPEPATWQPGATPLEWAAAAPFAAIQRFMDRDGPSIVGLRNLILYGLKGTAAYSEHARVLGTEEQAVSAEFHRISAFLAGDPTDMDALLREALALGALNLRVMELLDAANTGRFGHPEVTMVRMTPRAGKALLVSGHDMGDLEAILLQTEGTGINVYTHGELLPANAYPGLRKFAHLAGNYGGAWQDQQKDFAAFPGAIVMTSNCLINPELKGYADRLFTAGPVGWAGVTHLADHDFAPAIARALSLPGFAEDAVEQTIPIGFARNTVMGVADTLLGMIRAGDVRNLFLIGGCDGARPGRNYFHDLAVGAPRDSLILTLGCGKFRFNREDLGTINGVPRVLDVGQCNDAYSAIRIATAVADALGCGVNDLPLHYAISWFEQKATAVLLTMLHLGLRRIHLGPTLPQFLTPEVMEVLMTTFDIRPTGDARQDLAEMLQAA</sequence>
<feature type="binding site" evidence="6">
    <location>
        <position position="489"/>
    </location>
    <ligand>
        <name>hybrid [4Fe-2O-2S] cluster</name>
        <dbReference type="ChEBI" id="CHEBI:60519"/>
    </ligand>
</feature>
<keyword evidence="4 6" id="KW-0408">Iron</keyword>
<dbReference type="Gene3D" id="3.40.50.2030">
    <property type="match status" value="2"/>
</dbReference>